<reference evidence="8 9" key="1">
    <citation type="journal article" date="2021" name="Sci. Rep.">
        <title>The genome of the diatom Chaetoceros tenuissimus carries an ancient integrated fragment of an extant virus.</title>
        <authorList>
            <person name="Hongo Y."/>
            <person name="Kimura K."/>
            <person name="Takaki Y."/>
            <person name="Yoshida Y."/>
            <person name="Baba S."/>
            <person name="Kobayashi G."/>
            <person name="Nagasaki K."/>
            <person name="Hano T."/>
            <person name="Tomaru Y."/>
        </authorList>
    </citation>
    <scope>NUCLEOTIDE SEQUENCE [LARGE SCALE GENOMIC DNA]</scope>
    <source>
        <strain evidence="8 9">NIES-3715</strain>
    </source>
</reference>
<dbReference type="Gene3D" id="1.25.10.10">
    <property type="entry name" value="Leucine-rich Repeat Variant"/>
    <property type="match status" value="2"/>
</dbReference>
<dbReference type="PANTHER" id="PTHR12827">
    <property type="entry name" value="MEIOTIC CHECKPOINT REGULATOR TSG24 FAMILY MEMBER"/>
    <property type="match status" value="1"/>
</dbReference>
<dbReference type="InterPro" id="IPR049255">
    <property type="entry name" value="Apc1_N"/>
</dbReference>
<keyword evidence="4" id="KW-0131">Cell cycle</keyword>
<organism evidence="8 9">
    <name type="scientific">Chaetoceros tenuissimus</name>
    <dbReference type="NCBI Taxonomy" id="426638"/>
    <lineage>
        <taxon>Eukaryota</taxon>
        <taxon>Sar</taxon>
        <taxon>Stramenopiles</taxon>
        <taxon>Ochrophyta</taxon>
        <taxon>Bacillariophyta</taxon>
        <taxon>Coscinodiscophyceae</taxon>
        <taxon>Chaetocerotophycidae</taxon>
        <taxon>Chaetocerotales</taxon>
        <taxon>Chaetocerotaceae</taxon>
        <taxon>Chaetoceros</taxon>
    </lineage>
</organism>
<dbReference type="Pfam" id="PF18122">
    <property type="entry name" value="APC1_C"/>
    <property type="match status" value="1"/>
</dbReference>
<dbReference type="GO" id="GO:0031145">
    <property type="term" value="P:anaphase-promoting complex-dependent catabolic process"/>
    <property type="evidence" value="ECO:0007669"/>
    <property type="project" value="TreeGrafter"/>
</dbReference>
<comment type="caution">
    <text evidence="8">The sequence shown here is derived from an EMBL/GenBank/DDBJ whole genome shotgun (WGS) entry which is preliminary data.</text>
</comment>
<evidence type="ECO:0000313" key="8">
    <source>
        <dbReference type="EMBL" id="GFH58723.1"/>
    </source>
</evidence>
<evidence type="ECO:0000256" key="2">
    <source>
        <dbReference type="ARBA" id="ARBA00022618"/>
    </source>
</evidence>
<feature type="region of interest" description="Disordered" evidence="5">
    <location>
        <begin position="1308"/>
        <end position="1329"/>
    </location>
</feature>
<evidence type="ECO:0000259" key="7">
    <source>
        <dbReference type="Pfam" id="PF18122"/>
    </source>
</evidence>
<dbReference type="GO" id="GO:0060090">
    <property type="term" value="F:molecular adaptor activity"/>
    <property type="evidence" value="ECO:0007669"/>
    <property type="project" value="TreeGrafter"/>
</dbReference>
<evidence type="ECO:0000256" key="3">
    <source>
        <dbReference type="ARBA" id="ARBA00022776"/>
    </source>
</evidence>
<comment type="similarity">
    <text evidence="1">Belongs to the APC1 family.</text>
</comment>
<dbReference type="GO" id="GO:0051301">
    <property type="term" value="P:cell division"/>
    <property type="evidence" value="ECO:0007669"/>
    <property type="project" value="UniProtKB-KW"/>
</dbReference>
<name>A0AAD3D6Q1_9STRA</name>
<accession>A0AAD3D6Q1</accession>
<keyword evidence="3" id="KW-0498">Mitosis</keyword>
<keyword evidence="2" id="KW-0132">Cell division</keyword>
<gene>
    <name evidence="8" type="ORF">CTEN210_15199</name>
</gene>
<dbReference type="InterPro" id="IPR011989">
    <property type="entry name" value="ARM-like"/>
</dbReference>
<sequence length="1880" mass="210129">MSGDVAMNSSEPSEWPFTLHPLFHPSNKDMNSVNNACHTHTKKVIHSFVTDIPLGVRNDYFESMNLQFDGEIQTNIEEYYENDELLFRRVAVKSYGDISEGDGSLFASYMLPSDPFTHTGKNVMCYTDFDGKPHLCVLSAPTKISIFDVFPFSNGKDVISGGEGHIVSLPFEASSIFSMPHSSCGGLLIQRKSSDGNFPMQLNYTEEVLKQLENASSLGHQNMMNSKIKEGSYGIGAGKNQSRSSLDGESSMHSSYSDESDINQLVTNHNTTTLPTLYTLHLPLDEIRPCLVISDKGFNAENKNELWCKDTTYFSNEEEEVLFVGGIRCFTKSISDIVTVTYNHKKGFHRIWMLNETPTPPAPMPLWKSSSLNPDIDIASASAFSELYSKVAMRCIYTIQNNDVNGAASKIFLSTNEKSTGDFVLSLMQQGNSDESKHKLVSIEFDPINHHMSKSMSWNVVNEFSHVCVSAVPIKSSPIVFSPFSINRTDNDESQKSRLQWNFGIKPKATDILISKADGNLMLYRGKTLLTHVCFPPDISSPSSATYKLDNPVTNRFDVSCEDSNFEFCMRFSCSILCAQSEVTETALSAIGSAFLSTEDECSQIPFALRADCLRLAQLRARSDMQSTDVEWESFKIITSAIIAVENGFDLASEMDKIIVTDIRYSDNQWAELLRSKFHNEFIASDARLALTENNEVKVDYEDSNLFNSNEEVQFLKNSRSLATLKSIGLSKGVSNIIFDALHCICEDLKVRRGSNFANTSRKLSQFLQSIAIRCNTGTNNLMADYVKHYTLNFPQSSASCDFFGYFELSIQSRISNWSEPFCIFSWIENIMKNQNKGIFNTDLNGECDTSGKLLQLYKVLFSETIKSNREKRDSDLVKALVNQGFKDVNDLCSKISLLPLVPILDAVARSRLSPPIMETSISPSFYRFIGRIDLAKIKEPGGVNTAVDNPAITSSFDIKGDDTDGLMSIEKFSAMLFPNDVRIRDATKLLRSSKPQFLRVLRGPETNDHDYEKLKQQKLALLCRRVLALPLGRGMMTIGTCELPFEPLTIPEICLAGRIPPQNAILALEESRCTGKHKLWPEFHNGVASGLRLPQARDEKSRLSRNWIVSNKPKVRPVAPAQAGQPPPEIEYDHAFGGFLFALGLRGHLQSLDKPDIFDYINNGANTTVVGLLLGLSANKIGSCDANILRTLCIHIPSLFPTSLRPVELCTSIQTAAIAGAGLLCIGSYHRVLTEFLLNEIGKRPSADQNTDDREGYNLCCGIALGMINMCLGNRGRRSMNDDLSDLKIEERLHRYIAGGIDENFEKQKQHQGDRAQNAENNENERSSKIYEGPMINIDITSPGSTLALGMIYHRSGSEAAVSLLELPQTLYELDNVRPDFLFFRLVAKSLILWDRVEPSKTWMNSQMPEIISKYYELFRLKTNKASSFEGLSLFSLSKQGKDDQDLNNAKLEEFSSDLDYNSIRQAHAYITAGICFSLGLRFAGTGNEEAYSSIFEKILELQKLRDGNDSLSLALRPDIPTLELCLGSAAIALAMIMSGTGNLKVFRLLKSLRWKSEMDVKYGNHMAYASAIGLLFLGGGSKTLGNEPRDIACLLISFFPRFPIFTHDNRYHLQALRHLYALAAKDRKIEAIDVDSNEKVLLPLKIKYCNGHEDKVMSPTILLHKAEACEVSIDSESYYPASMKVNGLYELNSITSIFVKRKAGRLSHAQDPSGNTLNISHIDLTRDDSLSLIRSIANDRQSKAFFRYFCESPSADCGSNIFSLHDSTCQSFSTKLVVEAFTQEKNDSMMLYFALWTLVENIQNNAWQSKSIWELRLLRTFFQVSDNFEVISPYFASLVCECIDNTVSIQVKGVSDDSKVFQANSIEIWNTRLGCSNS</sequence>
<evidence type="ECO:0000256" key="5">
    <source>
        <dbReference type="SAM" id="MobiDB-lite"/>
    </source>
</evidence>
<evidence type="ECO:0000259" key="6">
    <source>
        <dbReference type="Pfam" id="PF12859"/>
    </source>
</evidence>
<feature type="domain" description="Anaphase-promoting complex subunit 1 N-terminal" evidence="6">
    <location>
        <begin position="162"/>
        <end position="354"/>
    </location>
</feature>
<dbReference type="GO" id="GO:0070979">
    <property type="term" value="P:protein K11-linked ubiquitination"/>
    <property type="evidence" value="ECO:0007669"/>
    <property type="project" value="TreeGrafter"/>
</dbReference>
<dbReference type="GO" id="GO:0005680">
    <property type="term" value="C:anaphase-promoting complex"/>
    <property type="evidence" value="ECO:0007669"/>
    <property type="project" value="InterPro"/>
</dbReference>
<protein>
    <recommendedName>
        <fullName evidence="10">Anaphase-promoting complex subunit 1</fullName>
    </recommendedName>
</protein>
<keyword evidence="9" id="KW-1185">Reference proteome</keyword>
<dbReference type="InterPro" id="IPR041221">
    <property type="entry name" value="APC1_C"/>
</dbReference>
<dbReference type="PANTHER" id="PTHR12827:SF3">
    <property type="entry name" value="ANAPHASE-PROMOTING COMPLEX SUBUNIT 1"/>
    <property type="match status" value="1"/>
</dbReference>
<evidence type="ECO:0008006" key="10">
    <source>
        <dbReference type="Google" id="ProtNLM"/>
    </source>
</evidence>
<dbReference type="Proteomes" id="UP001054902">
    <property type="component" value="Unassembled WGS sequence"/>
</dbReference>
<dbReference type="EMBL" id="BLLK01000062">
    <property type="protein sequence ID" value="GFH58723.1"/>
    <property type="molecule type" value="Genomic_DNA"/>
</dbReference>
<feature type="domain" description="Anaphase-promoting complex subunit 1 C-terminal" evidence="7">
    <location>
        <begin position="1734"/>
        <end position="1825"/>
    </location>
</feature>
<dbReference type="InterPro" id="IPR024990">
    <property type="entry name" value="Apc1"/>
</dbReference>
<dbReference type="Pfam" id="PF12859">
    <property type="entry name" value="ANAPC1"/>
    <property type="match status" value="1"/>
</dbReference>
<dbReference type="GO" id="GO:0007091">
    <property type="term" value="P:metaphase/anaphase transition of mitotic cell cycle"/>
    <property type="evidence" value="ECO:0007669"/>
    <property type="project" value="TreeGrafter"/>
</dbReference>
<evidence type="ECO:0000313" key="9">
    <source>
        <dbReference type="Proteomes" id="UP001054902"/>
    </source>
</evidence>
<proteinExistence type="inferred from homology"/>
<evidence type="ECO:0000256" key="4">
    <source>
        <dbReference type="ARBA" id="ARBA00023306"/>
    </source>
</evidence>
<evidence type="ECO:0000256" key="1">
    <source>
        <dbReference type="ARBA" id="ARBA00010547"/>
    </source>
</evidence>